<reference evidence="1 2" key="1">
    <citation type="submission" date="2014-02" db="EMBL/GenBank/DDBJ databases">
        <authorList>
            <person name="Sears C."/>
            <person name="Carroll K."/>
            <person name="Sack B.R."/>
            <person name="Qadri F."/>
            <person name="Myers L.L."/>
            <person name="Chung G.-T."/>
            <person name="Escheverria P."/>
            <person name="Fraser C.M."/>
            <person name="Sadzewicz L."/>
            <person name="Shefchek K.A."/>
            <person name="Tallon L."/>
            <person name="Das S.P."/>
            <person name="Daugherty S."/>
            <person name="Mongodin E.F."/>
        </authorList>
    </citation>
    <scope>NUCLEOTIDE SEQUENCE [LARGE SCALE GENOMIC DNA]</scope>
    <source>
        <strain evidence="1 2">3976T8</strain>
    </source>
</reference>
<protein>
    <submittedName>
        <fullName evidence="1">Uncharacterized protein</fullName>
    </submittedName>
</protein>
<dbReference type="EMBL" id="JGDS01000053">
    <property type="protein sequence ID" value="EXZ72958.1"/>
    <property type="molecule type" value="Genomic_DNA"/>
</dbReference>
<evidence type="ECO:0000313" key="2">
    <source>
        <dbReference type="Proteomes" id="UP000020938"/>
    </source>
</evidence>
<dbReference type="PATRIC" id="fig|1339314.3.peg.2848"/>
<dbReference type="Proteomes" id="UP000020938">
    <property type="component" value="Unassembled WGS sequence"/>
</dbReference>
<dbReference type="AlphaFoldDB" id="A0A016AV37"/>
<sequence>MLTLWLADKVLDAVGAEEEISYDAITVAQKHVQSSIKDYSTF</sequence>
<gene>
    <name evidence="1" type="ORF">M123_2670</name>
</gene>
<proteinExistence type="predicted"/>
<comment type="caution">
    <text evidence="1">The sequence shown here is derived from an EMBL/GenBank/DDBJ whole genome shotgun (WGS) entry which is preliminary data.</text>
</comment>
<accession>A0A016AV37</accession>
<organism evidence="1 2">
    <name type="scientific">Bacteroides fragilis str. 3976T8</name>
    <dbReference type="NCBI Taxonomy" id="1339314"/>
    <lineage>
        <taxon>Bacteria</taxon>
        <taxon>Pseudomonadati</taxon>
        <taxon>Bacteroidota</taxon>
        <taxon>Bacteroidia</taxon>
        <taxon>Bacteroidales</taxon>
        <taxon>Bacteroidaceae</taxon>
        <taxon>Bacteroides</taxon>
    </lineage>
</organism>
<name>A0A016AV37_BACFG</name>
<evidence type="ECO:0000313" key="1">
    <source>
        <dbReference type="EMBL" id="EXZ72958.1"/>
    </source>
</evidence>